<protein>
    <recommendedName>
        <fullName evidence="5">DDH domain-containing protein</fullName>
    </recommendedName>
</protein>
<dbReference type="PANTHER" id="PTHR47618:SF1">
    <property type="entry name" value="BIFUNCTIONAL OLIGORIBONUCLEASE AND PAP PHOSPHATASE NRNA"/>
    <property type="match status" value="1"/>
</dbReference>
<dbReference type="Gene3D" id="3.90.1640.10">
    <property type="entry name" value="inorganic pyrophosphatase (n-terminal core)"/>
    <property type="match status" value="1"/>
</dbReference>
<dbReference type="PANTHER" id="PTHR47618">
    <property type="entry name" value="BIFUNCTIONAL OLIGORIBONUCLEASE AND PAP PHOSPHATASE NRNA"/>
    <property type="match status" value="1"/>
</dbReference>
<evidence type="ECO:0000313" key="4">
    <source>
        <dbReference type="Proteomes" id="UP000176233"/>
    </source>
</evidence>
<evidence type="ECO:0000313" key="3">
    <source>
        <dbReference type="EMBL" id="OGE80474.1"/>
    </source>
</evidence>
<accession>A0A1F5NSD2</accession>
<dbReference type="InterPro" id="IPR003156">
    <property type="entry name" value="DHHA1_dom"/>
</dbReference>
<evidence type="ECO:0000259" key="2">
    <source>
        <dbReference type="Pfam" id="PF02272"/>
    </source>
</evidence>
<sequence length="316" mass="35512">MNNKLQFRKALDLINQSDRIFLTTHEGTDGDDLGSALGMYWFLKSIGKQVEIVIKDGVPPRYFFLEGHEVVNETFKSPDFDLVITFGCNKIARTGFKQLEGIKVPIINFDHHPDNTNFGTINIVDPETSSVAELVYYFLKFVDAEINQKIATCILSGIVFDTGGFKHENTTSESLEVSAQLMKRGARIDKIVFHLFGTKSPKAIKAWSRGLENARFDPEKKMIFSVITSDDLKELGDEEDMFEGFVEMLNTVPHARFALFLHQDGDFVKGSLRSEPHKKVDVSKIAKSFGGGGHKLASGFKVKGKLVRKGDNWRIK</sequence>
<dbReference type="AlphaFoldDB" id="A0A1F5NSD2"/>
<reference evidence="3 4" key="1">
    <citation type="journal article" date="2016" name="Nat. Commun.">
        <title>Thousands of microbial genomes shed light on interconnected biogeochemical processes in an aquifer system.</title>
        <authorList>
            <person name="Anantharaman K."/>
            <person name="Brown C.T."/>
            <person name="Hug L.A."/>
            <person name="Sharon I."/>
            <person name="Castelle C.J."/>
            <person name="Probst A.J."/>
            <person name="Thomas B.C."/>
            <person name="Singh A."/>
            <person name="Wilkins M.J."/>
            <person name="Karaoz U."/>
            <person name="Brodie E.L."/>
            <person name="Williams K.H."/>
            <person name="Hubbard S.S."/>
            <person name="Banfield J.F."/>
        </authorList>
    </citation>
    <scope>NUCLEOTIDE SEQUENCE [LARGE SCALE GENOMIC DNA]</scope>
</reference>
<dbReference type="InterPro" id="IPR051319">
    <property type="entry name" value="Oligoribo/pAp-PDE_c-di-AMP_PDE"/>
</dbReference>
<organism evidence="3 4">
    <name type="scientific">Candidatus Doudnabacteria bacterium RIFCSPHIGHO2_01_FULL_45_18</name>
    <dbReference type="NCBI Taxonomy" id="1817823"/>
    <lineage>
        <taxon>Bacteria</taxon>
        <taxon>Candidatus Doudnaibacteriota</taxon>
    </lineage>
</organism>
<dbReference type="InterPro" id="IPR038763">
    <property type="entry name" value="DHH_sf"/>
</dbReference>
<dbReference type="Gene3D" id="3.10.310.30">
    <property type="match status" value="1"/>
</dbReference>
<dbReference type="Pfam" id="PF02272">
    <property type="entry name" value="DHHA1"/>
    <property type="match status" value="1"/>
</dbReference>
<comment type="caution">
    <text evidence="3">The sequence shown here is derived from an EMBL/GenBank/DDBJ whole genome shotgun (WGS) entry which is preliminary data.</text>
</comment>
<dbReference type="GO" id="GO:0003676">
    <property type="term" value="F:nucleic acid binding"/>
    <property type="evidence" value="ECO:0007669"/>
    <property type="project" value="InterPro"/>
</dbReference>
<dbReference type="Pfam" id="PF01368">
    <property type="entry name" value="DHH"/>
    <property type="match status" value="1"/>
</dbReference>
<feature type="domain" description="DHHA1" evidence="2">
    <location>
        <begin position="238"/>
        <end position="303"/>
    </location>
</feature>
<evidence type="ECO:0008006" key="5">
    <source>
        <dbReference type="Google" id="ProtNLM"/>
    </source>
</evidence>
<evidence type="ECO:0000259" key="1">
    <source>
        <dbReference type="Pfam" id="PF01368"/>
    </source>
</evidence>
<dbReference type="Proteomes" id="UP000176233">
    <property type="component" value="Unassembled WGS sequence"/>
</dbReference>
<dbReference type="SUPFAM" id="SSF64182">
    <property type="entry name" value="DHH phosphoesterases"/>
    <property type="match status" value="1"/>
</dbReference>
<name>A0A1F5NSD2_9BACT</name>
<feature type="domain" description="DDH" evidence="1">
    <location>
        <begin position="19"/>
        <end position="158"/>
    </location>
</feature>
<gene>
    <name evidence="3" type="ORF">A2660_01275</name>
</gene>
<dbReference type="InterPro" id="IPR001667">
    <property type="entry name" value="DDH_dom"/>
</dbReference>
<dbReference type="EMBL" id="MFEJ01000011">
    <property type="protein sequence ID" value="OGE80474.1"/>
    <property type="molecule type" value="Genomic_DNA"/>
</dbReference>
<proteinExistence type="predicted"/>